<keyword evidence="1" id="KW-0378">Hydrolase</keyword>
<dbReference type="Proteomes" id="UP000814140">
    <property type="component" value="Unassembled WGS sequence"/>
</dbReference>
<name>A0ACB8TCN0_9AGAM</name>
<keyword evidence="1" id="KW-0121">Carboxypeptidase</keyword>
<evidence type="ECO:0000313" key="2">
    <source>
        <dbReference type="Proteomes" id="UP000814140"/>
    </source>
</evidence>
<keyword evidence="2" id="KW-1185">Reference proteome</keyword>
<reference evidence="1" key="1">
    <citation type="submission" date="2021-03" db="EMBL/GenBank/DDBJ databases">
        <authorList>
            <consortium name="DOE Joint Genome Institute"/>
            <person name="Ahrendt S."/>
            <person name="Looney B.P."/>
            <person name="Miyauchi S."/>
            <person name="Morin E."/>
            <person name="Drula E."/>
            <person name="Courty P.E."/>
            <person name="Chicoki N."/>
            <person name="Fauchery L."/>
            <person name="Kohler A."/>
            <person name="Kuo A."/>
            <person name="Labutti K."/>
            <person name="Pangilinan J."/>
            <person name="Lipzen A."/>
            <person name="Riley R."/>
            <person name="Andreopoulos W."/>
            <person name="He G."/>
            <person name="Johnson J."/>
            <person name="Barry K.W."/>
            <person name="Grigoriev I.V."/>
            <person name="Nagy L."/>
            <person name="Hibbett D."/>
            <person name="Henrissat B."/>
            <person name="Matheny P.B."/>
            <person name="Labbe J."/>
            <person name="Martin F."/>
        </authorList>
    </citation>
    <scope>NUCLEOTIDE SEQUENCE</scope>
    <source>
        <strain evidence="1">HHB10654</strain>
    </source>
</reference>
<accession>A0ACB8TCN0</accession>
<sequence>MKSLALLSLLSLPAALAAPADELQVVLGDLTSYSDALNGGLFGSIAKGIDTVVHTVEDVFSSENVDKWMDKGREFVKQNGLTYERVTHPAFADHQLRTTEPTLCDASVQQYSGYLDISDGKHLFFWFFESRGDPDKDPLVLWLNGGPGCSSSTGLLFELGPCRITDEGKNTTHNKHSWNQHANIIFLDQPVNVGYSYSSDGSTVNTSPVAGLDVYAFLELFLTRFPKYADKPFHLAAESYGGTYAPNIASIIHKKNQELALAPVPHLTKINLASVVLANGLTDPYVQMASVPDYACEGPYPVYDDPEGPQCQALRTKVPTCQRLVKSCYDYNSRLTCVPAALYCWGQLFGPLQQLGLNLYDVRRKCDRAKDGDLCYREMQWIDAWMNDPKNKAALGVDPTKKFESCNTEVNQAFMFQGDGMHNSAALLPELINDGIRLLVYAGNADLMCNYVGNERWVEQLEHKFHEEFAASVSEFWVTAESGRVAGEVRSAGGGGFGAGNVTFVQVYEAGHMVPFDQPEAALDMFTRWIQDASLTLN</sequence>
<dbReference type="EMBL" id="MU277192">
    <property type="protein sequence ID" value="KAI0066410.1"/>
    <property type="molecule type" value="Genomic_DNA"/>
</dbReference>
<reference evidence="1" key="2">
    <citation type="journal article" date="2022" name="New Phytol.">
        <title>Evolutionary transition to the ectomycorrhizal habit in the genomes of a hyperdiverse lineage of mushroom-forming fungi.</title>
        <authorList>
            <person name="Looney B."/>
            <person name="Miyauchi S."/>
            <person name="Morin E."/>
            <person name="Drula E."/>
            <person name="Courty P.E."/>
            <person name="Kohler A."/>
            <person name="Kuo A."/>
            <person name="LaButti K."/>
            <person name="Pangilinan J."/>
            <person name="Lipzen A."/>
            <person name="Riley R."/>
            <person name="Andreopoulos W."/>
            <person name="He G."/>
            <person name="Johnson J."/>
            <person name="Nolan M."/>
            <person name="Tritt A."/>
            <person name="Barry K.W."/>
            <person name="Grigoriev I.V."/>
            <person name="Nagy L.G."/>
            <person name="Hibbett D."/>
            <person name="Henrissat B."/>
            <person name="Matheny P.B."/>
            <person name="Labbe J."/>
            <person name="Martin F.M."/>
        </authorList>
    </citation>
    <scope>NUCLEOTIDE SEQUENCE</scope>
    <source>
        <strain evidence="1">HHB10654</strain>
    </source>
</reference>
<gene>
    <name evidence="1" type="ORF">BV25DRAFT_1897334</name>
</gene>
<keyword evidence="1" id="KW-0645">Protease</keyword>
<comment type="caution">
    <text evidence="1">The sequence shown here is derived from an EMBL/GenBank/DDBJ whole genome shotgun (WGS) entry which is preliminary data.</text>
</comment>
<evidence type="ECO:0000313" key="1">
    <source>
        <dbReference type="EMBL" id="KAI0066410.1"/>
    </source>
</evidence>
<proteinExistence type="predicted"/>
<organism evidence="1 2">
    <name type="scientific">Artomyces pyxidatus</name>
    <dbReference type="NCBI Taxonomy" id="48021"/>
    <lineage>
        <taxon>Eukaryota</taxon>
        <taxon>Fungi</taxon>
        <taxon>Dikarya</taxon>
        <taxon>Basidiomycota</taxon>
        <taxon>Agaricomycotina</taxon>
        <taxon>Agaricomycetes</taxon>
        <taxon>Russulales</taxon>
        <taxon>Auriscalpiaceae</taxon>
        <taxon>Artomyces</taxon>
    </lineage>
</organism>
<protein>
    <submittedName>
        <fullName evidence="1">Serine carboxypeptidase</fullName>
    </submittedName>
</protein>